<proteinExistence type="predicted"/>
<feature type="chain" id="PRO_5014928237" evidence="1">
    <location>
        <begin position="25"/>
        <end position="79"/>
    </location>
</feature>
<evidence type="ECO:0000256" key="1">
    <source>
        <dbReference type="SAM" id="SignalP"/>
    </source>
</evidence>
<dbReference type="EMBL" id="GGFL01012464">
    <property type="protein sequence ID" value="MBW76642.1"/>
    <property type="molecule type" value="Transcribed_RNA"/>
</dbReference>
<reference evidence="2" key="1">
    <citation type="submission" date="2018-01" db="EMBL/GenBank/DDBJ databases">
        <title>An insight into the sialome of Amazonian anophelines.</title>
        <authorList>
            <person name="Ribeiro J.M."/>
            <person name="Scarpassa V."/>
            <person name="Calvo E."/>
        </authorList>
    </citation>
    <scope>NUCLEOTIDE SEQUENCE</scope>
</reference>
<evidence type="ECO:0000313" key="2">
    <source>
        <dbReference type="EMBL" id="MBW76642.1"/>
    </source>
</evidence>
<accession>A0A2M4DGD1</accession>
<dbReference type="AlphaFoldDB" id="A0A2M4DGD1"/>
<sequence>MQPSPRGLLLLLPLLIPGFERIYQNPFHSARRTSYALAFADDLSIVACHIRSSIVPSFVQAKTVGNDHMIPRQEGGFCI</sequence>
<organism evidence="2">
    <name type="scientific">Anopheles darlingi</name>
    <name type="common">Mosquito</name>
    <dbReference type="NCBI Taxonomy" id="43151"/>
    <lineage>
        <taxon>Eukaryota</taxon>
        <taxon>Metazoa</taxon>
        <taxon>Ecdysozoa</taxon>
        <taxon>Arthropoda</taxon>
        <taxon>Hexapoda</taxon>
        <taxon>Insecta</taxon>
        <taxon>Pterygota</taxon>
        <taxon>Neoptera</taxon>
        <taxon>Endopterygota</taxon>
        <taxon>Diptera</taxon>
        <taxon>Nematocera</taxon>
        <taxon>Culicoidea</taxon>
        <taxon>Culicidae</taxon>
        <taxon>Anophelinae</taxon>
        <taxon>Anopheles</taxon>
    </lineage>
</organism>
<protein>
    <submittedName>
        <fullName evidence="2">Putative secreted protein</fullName>
    </submittedName>
</protein>
<name>A0A2M4DGD1_ANODA</name>
<keyword evidence="1" id="KW-0732">Signal</keyword>
<feature type="signal peptide" evidence="1">
    <location>
        <begin position="1"/>
        <end position="24"/>
    </location>
</feature>